<keyword evidence="4" id="KW-1185">Reference proteome</keyword>
<dbReference type="EMBL" id="JARK01001355">
    <property type="protein sequence ID" value="EYC21556.1"/>
    <property type="molecule type" value="Genomic_DNA"/>
</dbReference>
<organism evidence="3 4">
    <name type="scientific">Ancylostoma ceylanicum</name>
    <dbReference type="NCBI Taxonomy" id="53326"/>
    <lineage>
        <taxon>Eukaryota</taxon>
        <taxon>Metazoa</taxon>
        <taxon>Ecdysozoa</taxon>
        <taxon>Nematoda</taxon>
        <taxon>Chromadorea</taxon>
        <taxon>Rhabditida</taxon>
        <taxon>Rhabditina</taxon>
        <taxon>Rhabditomorpha</taxon>
        <taxon>Strongyloidea</taxon>
        <taxon>Ancylostomatidae</taxon>
        <taxon>Ancylostomatinae</taxon>
        <taxon>Ancylostoma</taxon>
    </lineage>
</organism>
<evidence type="ECO:0000256" key="1">
    <source>
        <dbReference type="SAM" id="MobiDB-lite"/>
    </source>
</evidence>
<dbReference type="Proteomes" id="UP000024635">
    <property type="component" value="Unassembled WGS sequence"/>
</dbReference>
<feature type="compositionally biased region" description="Basic residues" evidence="1">
    <location>
        <begin position="169"/>
        <end position="178"/>
    </location>
</feature>
<feature type="region of interest" description="Disordered" evidence="1">
    <location>
        <begin position="118"/>
        <end position="196"/>
    </location>
</feature>
<feature type="compositionally biased region" description="Basic and acidic residues" evidence="1">
    <location>
        <begin position="118"/>
        <end position="132"/>
    </location>
</feature>
<feature type="transmembrane region" description="Helical" evidence="2">
    <location>
        <begin position="39"/>
        <end position="68"/>
    </location>
</feature>
<proteinExistence type="predicted"/>
<reference evidence="4" key="1">
    <citation type="journal article" date="2015" name="Nat. Genet.">
        <title>The genome and transcriptome of the zoonotic hookworm Ancylostoma ceylanicum identify infection-specific gene families.</title>
        <authorList>
            <person name="Schwarz E.M."/>
            <person name="Hu Y."/>
            <person name="Antoshechkin I."/>
            <person name="Miller M.M."/>
            <person name="Sternberg P.W."/>
            <person name="Aroian R.V."/>
        </authorList>
    </citation>
    <scope>NUCLEOTIDE SEQUENCE</scope>
    <source>
        <strain evidence="4">HY135</strain>
    </source>
</reference>
<keyword evidence="2" id="KW-0472">Membrane</keyword>
<comment type="caution">
    <text evidence="3">The sequence shown here is derived from an EMBL/GenBank/DDBJ whole genome shotgun (WGS) entry which is preliminary data.</text>
</comment>
<gene>
    <name evidence="3" type="primary">Acey_s0019.g3896</name>
    <name evidence="3" type="synonym">Acey-R01H2.7</name>
    <name evidence="3" type="ORF">Y032_0019g3896</name>
</gene>
<evidence type="ECO:0000313" key="3">
    <source>
        <dbReference type="EMBL" id="EYC21556.1"/>
    </source>
</evidence>
<evidence type="ECO:0000313" key="4">
    <source>
        <dbReference type="Proteomes" id="UP000024635"/>
    </source>
</evidence>
<keyword evidence="2" id="KW-0812">Transmembrane</keyword>
<accession>A0A016V2V2</accession>
<keyword evidence="2" id="KW-1133">Transmembrane helix</keyword>
<dbReference type="AlphaFoldDB" id="A0A016V2V2"/>
<sequence>MTKARTPIDGTPLADAQNNDFPCFFNILRLFKRRYSTTFSFICMTGIVILCVVLVAITVVFFGCYLLLRFMHRALGADDRKQCNPSPYSNVVIHSKRVYEIQAEEGCFNYPPDIHEAVEDPPKSTTSEDRRSNGSSPSGSPRGSMKRPETGDLKTMRQEFSEPDDPRQLIRKKERKVHKDSVCAFLFKPEPQPKMI</sequence>
<dbReference type="OrthoDB" id="5859293at2759"/>
<feature type="compositionally biased region" description="Low complexity" evidence="1">
    <location>
        <begin position="133"/>
        <end position="143"/>
    </location>
</feature>
<feature type="compositionally biased region" description="Basic and acidic residues" evidence="1">
    <location>
        <begin position="146"/>
        <end position="168"/>
    </location>
</feature>
<evidence type="ECO:0000256" key="2">
    <source>
        <dbReference type="SAM" id="Phobius"/>
    </source>
</evidence>
<name>A0A016V2V2_9BILA</name>
<protein>
    <submittedName>
        <fullName evidence="3">Uncharacterized protein</fullName>
    </submittedName>
</protein>